<dbReference type="Proteomes" id="UP000094819">
    <property type="component" value="Unassembled WGS sequence"/>
</dbReference>
<dbReference type="RefSeq" id="XP_019028958.1">
    <property type="nucleotide sequence ID" value="XM_019179040.1"/>
</dbReference>
<evidence type="ECO:0000313" key="2">
    <source>
        <dbReference type="EMBL" id="ODN87398.1"/>
    </source>
</evidence>
<sequence>MPPTLRGILTPLRLSFLTPFTPAAFRPLPAQSAFAFAPHNTRTTSITRRYLTTPSTHTPSTPTPSSPTTISPHLKIWKAAQVHEQEKEVLRTLAGWRGEELGENWDISKLKTKEELYAELLECMGAASKEKVRVVIGELSLRATAEWLENMTEDKTLGRYAKVTWDCKGNRTGIIYNTDQMMVRRDESVFEEYMDQAGLAGEEKKEKVRELYHLYKEVCRQDEGHDRKNGTLFYSSRALAAGSSELEKGFGLLRQFDAKAGLLDDERFVDIDDILD</sequence>
<protein>
    <submittedName>
        <fullName evidence="2">Uncharacterized protein</fullName>
    </submittedName>
</protein>
<comment type="caution">
    <text evidence="2">The sequence shown here is derived from an EMBL/GenBank/DDBJ whole genome shotgun (WGS) entry which is preliminary data.</text>
</comment>
<feature type="region of interest" description="Disordered" evidence="1">
    <location>
        <begin position="50"/>
        <end position="70"/>
    </location>
</feature>
<dbReference type="AlphaFoldDB" id="A0A1E3IFU0"/>
<evidence type="ECO:0000256" key="1">
    <source>
        <dbReference type="SAM" id="MobiDB-lite"/>
    </source>
</evidence>
<dbReference type="EMBL" id="AWGH01000028">
    <property type="protein sequence ID" value="ODN87398.1"/>
    <property type="molecule type" value="Genomic_DNA"/>
</dbReference>
<evidence type="ECO:0000313" key="3">
    <source>
        <dbReference type="Proteomes" id="UP000094819"/>
    </source>
</evidence>
<reference evidence="2 3" key="1">
    <citation type="submission" date="2016-06" db="EMBL/GenBank/DDBJ databases">
        <title>Evolution of pathogenesis and genome organization in the Tremellales.</title>
        <authorList>
            <person name="Cuomo C."/>
            <person name="Litvintseva A."/>
            <person name="Heitman J."/>
            <person name="Chen Y."/>
            <person name="Sun S."/>
            <person name="Springer D."/>
            <person name="Dromer F."/>
            <person name="Young S."/>
            <person name="Zeng Q."/>
            <person name="Chapman S."/>
            <person name="Gujja S."/>
            <person name="Saif S."/>
            <person name="Birren B."/>
        </authorList>
    </citation>
    <scope>NUCLEOTIDE SEQUENCE [LARGE SCALE GENOMIC DNA]</scope>
    <source>
        <strain evidence="2 3">CBS 7118</strain>
    </source>
</reference>
<name>A0A1E3IFU0_9TREE</name>
<accession>A0A1E3IFU0</accession>
<organism evidence="2 3">
    <name type="scientific">Cryptococcus wingfieldii CBS 7118</name>
    <dbReference type="NCBI Taxonomy" id="1295528"/>
    <lineage>
        <taxon>Eukaryota</taxon>
        <taxon>Fungi</taxon>
        <taxon>Dikarya</taxon>
        <taxon>Basidiomycota</taxon>
        <taxon>Agaricomycotina</taxon>
        <taxon>Tremellomycetes</taxon>
        <taxon>Tremellales</taxon>
        <taxon>Cryptococcaceae</taxon>
        <taxon>Cryptococcus</taxon>
    </lineage>
</organism>
<gene>
    <name evidence="2" type="ORF">L198_07022</name>
</gene>
<proteinExistence type="predicted"/>
<keyword evidence="3" id="KW-1185">Reference proteome</keyword>
<dbReference type="GeneID" id="30196233"/>